<reference evidence="1 2" key="1">
    <citation type="submission" date="2015-01" db="EMBL/GenBank/DDBJ databases">
        <title>Genome sequencing of Jeotgalibacillus soli.</title>
        <authorList>
            <person name="Goh K.M."/>
            <person name="Chan K.-G."/>
            <person name="Yaakop A.S."/>
            <person name="Ee R."/>
            <person name="Gan H.M."/>
            <person name="Chan C.S."/>
        </authorList>
    </citation>
    <scope>NUCLEOTIDE SEQUENCE [LARGE SCALE GENOMIC DNA]</scope>
    <source>
        <strain evidence="1 2">P9</strain>
    </source>
</reference>
<name>A0A0C2RRK8_9BACL</name>
<dbReference type="STRING" id="889306.KP78_33530"/>
<gene>
    <name evidence="1" type="ORF">KP78_33530</name>
</gene>
<comment type="caution">
    <text evidence="1">The sequence shown here is derived from an EMBL/GenBank/DDBJ whole genome shotgun (WGS) entry which is preliminary data.</text>
</comment>
<evidence type="ECO:0000313" key="1">
    <source>
        <dbReference type="EMBL" id="KIL44389.1"/>
    </source>
</evidence>
<dbReference type="AlphaFoldDB" id="A0A0C2RRK8"/>
<accession>A0A0C2RRK8</accession>
<protein>
    <submittedName>
        <fullName evidence="1">Uncharacterized protein</fullName>
    </submittedName>
</protein>
<sequence length="40" mass="4620">MMESQAFVNNHSMHVHSADHPPYSDVLKSNSFFDLTKEIQ</sequence>
<dbReference type="Proteomes" id="UP000031938">
    <property type="component" value="Unassembled WGS sequence"/>
</dbReference>
<keyword evidence="2" id="KW-1185">Reference proteome</keyword>
<evidence type="ECO:0000313" key="2">
    <source>
        <dbReference type="Proteomes" id="UP000031938"/>
    </source>
</evidence>
<organism evidence="1 2">
    <name type="scientific">Jeotgalibacillus soli</name>
    <dbReference type="NCBI Taxonomy" id="889306"/>
    <lineage>
        <taxon>Bacteria</taxon>
        <taxon>Bacillati</taxon>
        <taxon>Bacillota</taxon>
        <taxon>Bacilli</taxon>
        <taxon>Bacillales</taxon>
        <taxon>Caryophanaceae</taxon>
        <taxon>Jeotgalibacillus</taxon>
    </lineage>
</organism>
<proteinExistence type="predicted"/>
<dbReference type="PATRIC" id="fig|889306.3.peg.3370"/>
<dbReference type="EMBL" id="JXRP01000019">
    <property type="protein sequence ID" value="KIL44389.1"/>
    <property type="molecule type" value="Genomic_DNA"/>
</dbReference>